<reference evidence="5 6" key="1">
    <citation type="submission" date="2023-07" db="EMBL/GenBank/DDBJ databases">
        <title>Citrobacter selenititolerans sp. nov., isolated from seleniferous soil.</title>
        <authorList>
            <person name="Zhang S."/>
            <person name="Li K."/>
            <person name="Peng J."/>
            <person name="Wang H."/>
            <person name="Sun J."/>
            <person name="Guo Y."/>
        </authorList>
    </citation>
    <scope>NUCLEOTIDE SEQUENCE [LARGE SCALE GENOMIC DNA]</scope>
    <source>
        <strain evidence="5 6">S2-9</strain>
    </source>
</reference>
<protein>
    <recommendedName>
        <fullName evidence="4">4-O-methyl-glucuronoyl methylesterase-like domain-containing protein</fullName>
    </recommendedName>
</protein>
<evidence type="ECO:0000313" key="6">
    <source>
        <dbReference type="Proteomes" id="UP001174867"/>
    </source>
</evidence>
<keyword evidence="2" id="KW-0732">Signal</keyword>
<sequence>MNKTILAVVVSLAVFTAPSAFAAEGFKPNYDESKTGSLSLPQAIPAGTKDARLAWETTRRSEILNLFHDNVYGKTFTFKQVKVIKTSAKHPLTLSKGYWQTVDLSLDGRPAQLLMYMPDSAKPVPVFVGYNFCGNHGVTFDPALPVSTQWANPLVCGSKVDPTQVTTLHNTFTPASRGVRAYRWPFDDIVSQGFGVATLYYGDVVADNPADFQRFIQTSRPGEAVGDYSAIGVWAGGLSAVADYLQTRKDVDSDRLAVIGHSRLGKTALWAGANDLRFRYVIANNAGEGGAALARRNYGETLASITTDFPHWFSAKYASYANNIDALPVDQHMLIDLIAPRPVYVASAKEDQWSDPKGEFLSVVAAKSVYQLYTDDIFTTDQQPKTGQPLHSRLNYHYREGVHDLFHYDWQQYLDVGKKYLQEETSVSKS</sequence>
<name>A0ABT8PNN5_9ENTR</name>
<keyword evidence="6" id="KW-1185">Reference proteome</keyword>
<dbReference type="Gene3D" id="3.40.50.1820">
    <property type="entry name" value="alpha/beta hydrolase"/>
    <property type="match status" value="1"/>
</dbReference>
<dbReference type="EMBL" id="JAUJYW010000001">
    <property type="protein sequence ID" value="MDN8597940.1"/>
    <property type="molecule type" value="Genomic_DNA"/>
</dbReference>
<dbReference type="RefSeq" id="WP_301696292.1">
    <property type="nucleotide sequence ID" value="NZ_JAUJYW010000001.1"/>
</dbReference>
<dbReference type="InterPro" id="IPR054579">
    <property type="entry name" value="GCE-like_dom"/>
</dbReference>
<gene>
    <name evidence="5" type="ORF">Q0A17_00680</name>
</gene>
<feature type="domain" description="4-O-methyl-glucuronoyl methylesterase-like" evidence="4">
    <location>
        <begin position="228"/>
        <end position="372"/>
    </location>
</feature>
<organism evidence="5 6">
    <name type="scientific">Citrobacter enshiensis</name>
    <dbReference type="NCBI Taxonomy" id="2971264"/>
    <lineage>
        <taxon>Bacteria</taxon>
        <taxon>Pseudomonadati</taxon>
        <taxon>Pseudomonadota</taxon>
        <taxon>Gammaproteobacteria</taxon>
        <taxon>Enterobacterales</taxon>
        <taxon>Enterobacteriaceae</taxon>
        <taxon>Citrobacter</taxon>
    </lineage>
</organism>
<evidence type="ECO:0000256" key="3">
    <source>
        <dbReference type="ARBA" id="ARBA00022801"/>
    </source>
</evidence>
<dbReference type="Pfam" id="PF22244">
    <property type="entry name" value="GCE_fung"/>
    <property type="match status" value="1"/>
</dbReference>
<comment type="caution">
    <text evidence="5">The sequence shown here is derived from an EMBL/GenBank/DDBJ whole genome shotgun (WGS) entry which is preliminary data.</text>
</comment>
<evidence type="ECO:0000259" key="4">
    <source>
        <dbReference type="Pfam" id="PF22244"/>
    </source>
</evidence>
<dbReference type="InterPro" id="IPR029058">
    <property type="entry name" value="AB_hydrolase_fold"/>
</dbReference>
<proteinExistence type="predicted"/>
<accession>A0ABT8PNN5</accession>
<evidence type="ECO:0000256" key="1">
    <source>
        <dbReference type="ARBA" id="ARBA00022487"/>
    </source>
</evidence>
<keyword evidence="1" id="KW-0719">Serine esterase</keyword>
<dbReference type="SUPFAM" id="SSF53474">
    <property type="entry name" value="alpha/beta-Hydrolases"/>
    <property type="match status" value="1"/>
</dbReference>
<evidence type="ECO:0000313" key="5">
    <source>
        <dbReference type="EMBL" id="MDN8597940.1"/>
    </source>
</evidence>
<keyword evidence="3" id="KW-0378">Hydrolase</keyword>
<dbReference type="Proteomes" id="UP001174867">
    <property type="component" value="Unassembled WGS sequence"/>
</dbReference>
<evidence type="ECO:0000256" key="2">
    <source>
        <dbReference type="ARBA" id="ARBA00022729"/>
    </source>
</evidence>